<keyword evidence="1" id="KW-0472">Membrane</keyword>
<dbReference type="RefSeq" id="WP_156007892.1">
    <property type="nucleotide sequence ID" value="NZ_CP045483.1"/>
</dbReference>
<evidence type="ECO:0000256" key="1">
    <source>
        <dbReference type="SAM" id="Phobius"/>
    </source>
</evidence>
<keyword evidence="1" id="KW-1133">Transmembrane helix</keyword>
<accession>A0A650CRI3</accession>
<dbReference type="EMBL" id="CP045483">
    <property type="protein sequence ID" value="QGR20440.1"/>
    <property type="molecule type" value="Genomic_DNA"/>
</dbReference>
<protein>
    <submittedName>
        <fullName evidence="2">Uncharacterized protein</fullName>
    </submittedName>
</protein>
<keyword evidence="1" id="KW-0812">Transmembrane</keyword>
<sequence>MVGQLLRKRGLSTAIAILILMVIIVSLAIPFLFYLQYMRQSSQVTGAIVSNYVTLKQLQYEAVVSGHPAIYYSAGTQKGSIIFEYTNGTFVPPISLTITGILYFNNGVWQNITTYKYPIVINSSQSLQIPSYASNNPIIIVTSLGNVFFLAPNTSIGPYSLGSKGGVEILAQITTQNNIYMPIANVTTNIMGGKFKNYTLPVAFPNTTGTFQAKVPRYVYYEFPNGTVITGQFHNWIIQGKAIVNSTQTEGITVTLEGQSVVLIANYTPVTTYITLNVQVVEPNAPQVQPISVQIDGKTYQVPSTVRVLAGFVSVIIPQGYLKFNNTLQKSKGYIYTYEYNYSVVGNTKYVSPSFVFFVNPQTSSVTLTIYYTEEGYYVYVNIVAIVATGQVPPNMNFILNETVYNYGQSYWILAGKYIADPTGEFVNNPFLLYPIVQPYFIGPVNIYYNNVLIWSDTEYTTQIIINITQPGTITVQYGVEYYYQQL</sequence>
<keyword evidence="3" id="KW-1185">Reference proteome</keyword>
<name>A0A650CRI3_9CREN</name>
<evidence type="ECO:0000313" key="2">
    <source>
        <dbReference type="EMBL" id="QGR20440.1"/>
    </source>
</evidence>
<dbReference type="Proteomes" id="UP000423396">
    <property type="component" value="Chromosome"/>
</dbReference>
<organism evidence="2 3">
    <name type="scientific">Stygiolobus azoricus</name>
    <dbReference type="NCBI Taxonomy" id="41675"/>
    <lineage>
        <taxon>Archaea</taxon>
        <taxon>Thermoproteota</taxon>
        <taxon>Thermoprotei</taxon>
        <taxon>Sulfolobales</taxon>
        <taxon>Sulfolobaceae</taxon>
        <taxon>Stygiolobus</taxon>
    </lineage>
</organism>
<feature type="transmembrane region" description="Helical" evidence="1">
    <location>
        <begin position="12"/>
        <end position="35"/>
    </location>
</feature>
<dbReference type="GeneID" id="42797411"/>
<gene>
    <name evidence="2" type="ORF">D1868_00005</name>
</gene>
<dbReference type="OrthoDB" id="34679at2157"/>
<proteinExistence type="predicted"/>
<evidence type="ECO:0000313" key="3">
    <source>
        <dbReference type="Proteomes" id="UP000423396"/>
    </source>
</evidence>
<dbReference type="KEGG" id="sazo:D1868_00005"/>
<dbReference type="AlphaFoldDB" id="A0A650CRI3"/>
<reference evidence="2 3" key="1">
    <citation type="submission" date="2019-10" db="EMBL/GenBank/DDBJ databases">
        <title>Genome Sequences from Six Type Strain Members of the Archaeal Family Sulfolobaceae: Acidianus ambivalens, Acidianus infernus, Metallosphaera prunae, Stygiolobus azoricus, Sulfolobus metallicus, and Sulfurisphaera ohwakuensis.</title>
        <authorList>
            <person name="Counts J.A."/>
            <person name="Kelly R.M."/>
        </authorList>
    </citation>
    <scope>NUCLEOTIDE SEQUENCE [LARGE SCALE GENOMIC DNA]</scope>
    <source>
        <strain evidence="2 3">FC6</strain>
    </source>
</reference>